<evidence type="ECO:0000256" key="1">
    <source>
        <dbReference type="ARBA" id="ARBA00004141"/>
    </source>
</evidence>
<dbReference type="GO" id="GO:0005886">
    <property type="term" value="C:plasma membrane"/>
    <property type="evidence" value="ECO:0007669"/>
    <property type="project" value="TreeGrafter"/>
</dbReference>
<evidence type="ECO:0000256" key="3">
    <source>
        <dbReference type="ARBA" id="ARBA00022448"/>
    </source>
</evidence>
<dbReference type="PANTHER" id="PTHR11562">
    <property type="entry name" value="CATION EFFLUX PROTEIN/ ZINC TRANSPORTER"/>
    <property type="match status" value="1"/>
</dbReference>
<dbReference type="InterPro" id="IPR002524">
    <property type="entry name" value="Cation_efflux"/>
</dbReference>
<organism evidence="11 12">
    <name type="scientific">Exiguobacterium aurantiacum</name>
    <dbReference type="NCBI Taxonomy" id="33987"/>
    <lineage>
        <taxon>Bacteria</taxon>
        <taxon>Bacillati</taxon>
        <taxon>Bacillota</taxon>
        <taxon>Bacilli</taxon>
        <taxon>Bacillales</taxon>
        <taxon>Bacillales Family XII. Incertae Sedis</taxon>
        <taxon>Exiguobacterium</taxon>
    </lineage>
</organism>
<sequence length="313" mass="34261">MAHNHAHDHSHTSNKKILIISFFIISAYMVVEAIGGYLTNSLALLADAGHMLSDAASLAIALLAFKLGEQIANNRKTFGYRRFEILAAVLNGVTLILISIYIFYEAINRFIQPPEVASVGMLIVSSIGLAINLLVGWIMLRGADVEHNLNMRGAYLHVVSDTLGSVGAILAALLIMAFGWNWADPLAGIIVAGLVLRSGYFVTKSGLNVLMEGAPQNVDVEKVLQVIHNKEGVRSIHDFHLWSITSGMNALSCHVVVDGNLQIYDSENLLQEIEHDLAHLNVQHSTIQFETLSHPHSDELLCKLKVGEVVHQH</sequence>
<dbReference type="EMBL" id="UGGP01000002">
    <property type="protein sequence ID" value="STO53181.1"/>
    <property type="molecule type" value="Genomic_DNA"/>
</dbReference>
<dbReference type="InterPro" id="IPR027470">
    <property type="entry name" value="Cation_efflux_CTD"/>
</dbReference>
<evidence type="ECO:0000259" key="10">
    <source>
        <dbReference type="Pfam" id="PF16916"/>
    </source>
</evidence>
<dbReference type="InterPro" id="IPR036837">
    <property type="entry name" value="Cation_efflux_CTD_sf"/>
</dbReference>
<dbReference type="AlphaFoldDB" id="A0A377HGU6"/>
<dbReference type="Gene3D" id="1.20.1510.10">
    <property type="entry name" value="Cation efflux protein transmembrane domain"/>
    <property type="match status" value="1"/>
</dbReference>
<gene>
    <name evidence="11" type="primary">czcD_3</name>
    <name evidence="11" type="ORF">NCTC13163_03162</name>
</gene>
<dbReference type="PANTHER" id="PTHR11562:SF17">
    <property type="entry name" value="RE54080P-RELATED"/>
    <property type="match status" value="1"/>
</dbReference>
<keyword evidence="3" id="KW-0813">Transport</keyword>
<evidence type="ECO:0000256" key="5">
    <source>
        <dbReference type="ARBA" id="ARBA00022989"/>
    </source>
</evidence>
<dbReference type="InterPro" id="IPR027469">
    <property type="entry name" value="Cation_efflux_TMD_sf"/>
</dbReference>
<dbReference type="InterPro" id="IPR050681">
    <property type="entry name" value="CDF/SLC30A"/>
</dbReference>
<dbReference type="OrthoDB" id="9809646at2"/>
<keyword evidence="5 8" id="KW-1133">Transmembrane helix</keyword>
<evidence type="ECO:0000256" key="2">
    <source>
        <dbReference type="ARBA" id="ARBA00008873"/>
    </source>
</evidence>
<evidence type="ECO:0000256" key="7">
    <source>
        <dbReference type="ARBA" id="ARBA00023136"/>
    </source>
</evidence>
<dbReference type="Pfam" id="PF16916">
    <property type="entry name" value="ZT_dimer"/>
    <property type="match status" value="1"/>
</dbReference>
<accession>A0A377HGU6</accession>
<comment type="subcellular location">
    <subcellularLocation>
        <location evidence="1">Membrane</location>
        <topology evidence="1">Multi-pass membrane protein</topology>
    </subcellularLocation>
</comment>
<evidence type="ECO:0000256" key="4">
    <source>
        <dbReference type="ARBA" id="ARBA00022692"/>
    </source>
</evidence>
<dbReference type="SUPFAM" id="SSF160240">
    <property type="entry name" value="Cation efflux protein cytoplasmic domain-like"/>
    <property type="match status" value="1"/>
</dbReference>
<dbReference type="SUPFAM" id="SSF161111">
    <property type="entry name" value="Cation efflux protein transmembrane domain-like"/>
    <property type="match status" value="1"/>
</dbReference>
<feature type="transmembrane region" description="Helical" evidence="8">
    <location>
        <begin position="161"/>
        <end position="180"/>
    </location>
</feature>
<evidence type="ECO:0000259" key="9">
    <source>
        <dbReference type="Pfam" id="PF01545"/>
    </source>
</evidence>
<name>A0A377HGU6_9BACL</name>
<proteinExistence type="inferred from homology"/>
<evidence type="ECO:0000313" key="12">
    <source>
        <dbReference type="Proteomes" id="UP000254060"/>
    </source>
</evidence>
<feature type="transmembrane region" description="Helical" evidence="8">
    <location>
        <begin position="85"/>
        <end position="104"/>
    </location>
</feature>
<dbReference type="Pfam" id="PF01545">
    <property type="entry name" value="Cation_efflux"/>
    <property type="match status" value="1"/>
</dbReference>
<dbReference type="RefSeq" id="WP_029336176.1">
    <property type="nucleotide sequence ID" value="NZ_CP085207.1"/>
</dbReference>
<feature type="domain" description="Cation efflux protein transmembrane" evidence="9">
    <location>
        <begin position="18"/>
        <end position="211"/>
    </location>
</feature>
<dbReference type="GO" id="GO:0005385">
    <property type="term" value="F:zinc ion transmembrane transporter activity"/>
    <property type="evidence" value="ECO:0007669"/>
    <property type="project" value="TreeGrafter"/>
</dbReference>
<dbReference type="InterPro" id="IPR058533">
    <property type="entry name" value="Cation_efflux_TM"/>
</dbReference>
<evidence type="ECO:0000256" key="6">
    <source>
        <dbReference type="ARBA" id="ARBA00023065"/>
    </source>
</evidence>
<feature type="transmembrane region" description="Helical" evidence="8">
    <location>
        <begin position="186"/>
        <end position="203"/>
    </location>
</feature>
<keyword evidence="4 8" id="KW-0812">Transmembrane</keyword>
<feature type="domain" description="Cation efflux protein cytoplasmic" evidence="10">
    <location>
        <begin position="215"/>
        <end position="290"/>
    </location>
</feature>
<dbReference type="Gene3D" id="3.30.70.1350">
    <property type="entry name" value="Cation efflux protein, cytoplasmic domain"/>
    <property type="match status" value="1"/>
</dbReference>
<evidence type="ECO:0000256" key="8">
    <source>
        <dbReference type="SAM" id="Phobius"/>
    </source>
</evidence>
<keyword evidence="7 8" id="KW-0472">Membrane</keyword>
<dbReference type="NCBIfam" id="TIGR01297">
    <property type="entry name" value="CDF"/>
    <property type="match status" value="1"/>
</dbReference>
<dbReference type="STRING" id="1397694.GCA_000702585_03141"/>
<feature type="transmembrane region" description="Helical" evidence="8">
    <location>
        <begin position="116"/>
        <end position="140"/>
    </location>
</feature>
<reference evidence="11 12" key="1">
    <citation type="submission" date="2018-06" db="EMBL/GenBank/DDBJ databases">
        <authorList>
            <consortium name="Pathogen Informatics"/>
            <person name="Doyle S."/>
        </authorList>
    </citation>
    <scope>NUCLEOTIDE SEQUENCE [LARGE SCALE GENOMIC DNA]</scope>
    <source>
        <strain evidence="11 12">NCTC13163</strain>
    </source>
</reference>
<comment type="similarity">
    <text evidence="2">Belongs to the cation diffusion facilitator (CDF) transporter (TC 2.A.4) family. SLC30A subfamily.</text>
</comment>
<evidence type="ECO:0000313" key="11">
    <source>
        <dbReference type="EMBL" id="STO53181.1"/>
    </source>
</evidence>
<keyword evidence="6" id="KW-0406">Ion transport</keyword>
<protein>
    <submittedName>
        <fullName evidence="11">Cadmium, cobalt and zinc/H(+)-K(+) antiporter</fullName>
    </submittedName>
</protein>
<feature type="transmembrane region" description="Helical" evidence="8">
    <location>
        <begin position="17"/>
        <end position="38"/>
    </location>
</feature>
<feature type="transmembrane region" description="Helical" evidence="8">
    <location>
        <begin position="44"/>
        <end position="65"/>
    </location>
</feature>
<dbReference type="Proteomes" id="UP000254060">
    <property type="component" value="Unassembled WGS sequence"/>
</dbReference>